<evidence type="ECO:0000256" key="3">
    <source>
        <dbReference type="ARBA" id="ARBA00022618"/>
    </source>
</evidence>
<dbReference type="InterPro" id="IPR006776">
    <property type="entry name" value="SsgB"/>
</dbReference>
<comment type="similarity">
    <text evidence="2">Belongs to the SsgA family.</text>
</comment>
<evidence type="ECO:0000256" key="1">
    <source>
        <dbReference type="ARBA" id="ARBA00004431"/>
    </source>
</evidence>
<evidence type="ECO:0000256" key="5">
    <source>
        <dbReference type="ARBA" id="ARBA00023210"/>
    </source>
</evidence>
<dbReference type="GO" id="GO:0000917">
    <property type="term" value="P:division septum assembly"/>
    <property type="evidence" value="ECO:0007669"/>
    <property type="project" value="UniProtKB-KW"/>
</dbReference>
<sequence length="137" mass="14526">MSKVITRTVQAQLITRPPATRSLTPALRYDTADPLAVSLVFPAEISLDGEEVAWAFSRDLLAAGLRGPAGEGDVHVCPCGQRRTVVELHAGEGVAVLEFPSAELWAFLRATYDLVPAGAEGALLDLEEGFAALLRGV</sequence>
<keyword evidence="5" id="KW-0717">Septation</keyword>
<keyword evidence="4" id="KW-0749">Sporulation</keyword>
<dbReference type="InterPro" id="IPR038658">
    <property type="entry name" value="SsgB_sf"/>
</dbReference>
<keyword evidence="6" id="KW-0131">Cell cycle</keyword>
<dbReference type="GeneID" id="75183157"/>
<reference evidence="7 8" key="1">
    <citation type="submission" date="2018-10" db="EMBL/GenBank/DDBJ databases">
        <title>Isolation of pseudouridimycin from Streptomyces albus DSM 40763.</title>
        <authorList>
            <person name="Rosenqvist P."/>
            <person name="Metsae-Ketelae M."/>
            <person name="Virta P."/>
        </authorList>
    </citation>
    <scope>NUCLEOTIDE SEQUENCE [LARGE SCALE GENOMIC DNA]</scope>
    <source>
        <strain evidence="7 8">DSM 40763</strain>
    </source>
</reference>
<dbReference type="Proteomes" id="UP000298111">
    <property type="component" value="Unassembled WGS sequence"/>
</dbReference>
<keyword evidence="3 7" id="KW-0132">Cell division</keyword>
<organism evidence="7 8">
    <name type="scientific">Streptomyces albus</name>
    <dbReference type="NCBI Taxonomy" id="1888"/>
    <lineage>
        <taxon>Bacteria</taxon>
        <taxon>Bacillati</taxon>
        <taxon>Actinomycetota</taxon>
        <taxon>Actinomycetes</taxon>
        <taxon>Kitasatosporales</taxon>
        <taxon>Streptomycetaceae</taxon>
        <taxon>Streptomyces</taxon>
    </lineage>
</organism>
<evidence type="ECO:0000256" key="6">
    <source>
        <dbReference type="ARBA" id="ARBA00023306"/>
    </source>
</evidence>
<protein>
    <submittedName>
        <fullName evidence="7">SsgA family sporulation/cell division regulator</fullName>
    </submittedName>
</protein>
<dbReference type="GO" id="GO:0030428">
    <property type="term" value="C:cell septum"/>
    <property type="evidence" value="ECO:0007669"/>
    <property type="project" value="UniProtKB-SubCell"/>
</dbReference>
<comment type="caution">
    <text evidence="7">The sequence shown here is derived from an EMBL/GenBank/DDBJ whole genome shotgun (WGS) entry which is preliminary data.</text>
</comment>
<dbReference type="EMBL" id="RCIY01000046">
    <property type="protein sequence ID" value="TGG84589.1"/>
    <property type="molecule type" value="Genomic_DNA"/>
</dbReference>
<evidence type="ECO:0000313" key="7">
    <source>
        <dbReference type="EMBL" id="TGG84589.1"/>
    </source>
</evidence>
<comment type="subcellular location">
    <subcellularLocation>
        <location evidence="1">Cell septum</location>
    </subcellularLocation>
</comment>
<dbReference type="Pfam" id="PF04686">
    <property type="entry name" value="SsgA"/>
    <property type="match status" value="1"/>
</dbReference>
<dbReference type="AlphaFoldDB" id="A0A6C1C3P5"/>
<accession>A0A6C1C3P5</accession>
<dbReference type="GO" id="GO:0030435">
    <property type="term" value="P:sporulation resulting in formation of a cellular spore"/>
    <property type="evidence" value="ECO:0007669"/>
    <property type="project" value="UniProtKB-KW"/>
</dbReference>
<dbReference type="Gene3D" id="2.30.31.20">
    <property type="entry name" value="Sporulation-specific cell division protein SsgB"/>
    <property type="match status" value="1"/>
</dbReference>
<name>A0A6C1C3P5_9ACTN</name>
<evidence type="ECO:0000313" key="8">
    <source>
        <dbReference type="Proteomes" id="UP000298111"/>
    </source>
</evidence>
<proteinExistence type="inferred from homology"/>
<dbReference type="RefSeq" id="WP_016472605.1">
    <property type="nucleotide sequence ID" value="NZ_BBQG01000030.1"/>
</dbReference>
<evidence type="ECO:0000256" key="4">
    <source>
        <dbReference type="ARBA" id="ARBA00022969"/>
    </source>
</evidence>
<gene>
    <name evidence="7" type="ORF">D8771_12020</name>
</gene>
<evidence type="ECO:0000256" key="2">
    <source>
        <dbReference type="ARBA" id="ARBA00009323"/>
    </source>
</evidence>